<evidence type="ECO:0000256" key="3">
    <source>
        <dbReference type="ARBA" id="ARBA00022737"/>
    </source>
</evidence>
<protein>
    <submittedName>
        <fullName evidence="7">Uncharacterized protein</fullName>
    </submittedName>
</protein>
<reference evidence="7 8" key="1">
    <citation type="journal article" date="2013" name="Int. J. Syst. Evol. Microbiol.">
        <title>Tumebacillus flagellatus sp. nov., an alpha-amylase/pullulanase-producing bacterium isolated from cassava wastewater.</title>
        <authorList>
            <person name="Wang Q."/>
            <person name="Xie N."/>
            <person name="Qin Y."/>
            <person name="Shen N."/>
            <person name="Zhu J."/>
            <person name="Mi H."/>
            <person name="Huang R."/>
        </authorList>
    </citation>
    <scope>NUCLEOTIDE SEQUENCE [LARGE SCALE GENOMIC DNA]</scope>
    <source>
        <strain evidence="7 8">GST4</strain>
    </source>
</reference>
<name>A0A074M8J6_9BACL</name>
<dbReference type="Gene3D" id="1.25.40.10">
    <property type="entry name" value="Tetratricopeptide repeat domain"/>
    <property type="match status" value="2"/>
</dbReference>
<dbReference type="InterPro" id="IPR051476">
    <property type="entry name" value="Bac_ResReg_Asp_Phosphatase"/>
</dbReference>
<evidence type="ECO:0000256" key="6">
    <source>
        <dbReference type="PROSITE-ProRule" id="PRU00339"/>
    </source>
</evidence>
<comment type="similarity">
    <text evidence="5">Belongs to the Rap family.</text>
</comment>
<dbReference type="EMBL" id="JMIR01000024">
    <property type="protein sequence ID" value="KEO82307.1"/>
    <property type="molecule type" value="Genomic_DNA"/>
</dbReference>
<sequence length="380" mass="42802">MRVGKGFAQIESTEGRAASGVLSAIADRLEGALDPVTIENERRAQALGRYQTAMERKQKLDFAGALDLLEELLMQPFFGVSEGELMCETAECYLHEGNHPESFHWYHYALEAASAAQDQAALILAYKGLGHLEFAQGRFPYALRHFDRALALSERLPNQNGALTTHLYVLQGLCQKRMQNMKDAMQCFRLAVSCCEGTVNRRSAVWLLLLIARLFREMSFEWEAKAYTERAASLLREDPLLEDTDIPTHYGVLLGIPGNMEEVCKVLREYLTRLDDEGYAFEAGIGYVELAKMLLAVDPKQADAVCRLAFERLPDEPQYESAVCALLGEIACKREAYQAALGHYQRAADGFKQMKQAKQWAHAMQVMSWIYRKLEGARIS</sequence>
<feature type="repeat" description="TPR" evidence="6">
    <location>
        <begin position="123"/>
        <end position="156"/>
    </location>
</feature>
<comment type="subcellular location">
    <subcellularLocation>
        <location evidence="1">Cytoplasm</location>
    </subcellularLocation>
</comment>
<gene>
    <name evidence="7" type="ORF">EL26_16110</name>
</gene>
<dbReference type="PANTHER" id="PTHR46630:SF1">
    <property type="entry name" value="TETRATRICOPEPTIDE REPEAT PROTEIN 29"/>
    <property type="match status" value="1"/>
</dbReference>
<dbReference type="AlphaFoldDB" id="A0A074M8J6"/>
<organism evidence="7 8">
    <name type="scientific">Tumebacillus flagellatus</name>
    <dbReference type="NCBI Taxonomy" id="1157490"/>
    <lineage>
        <taxon>Bacteria</taxon>
        <taxon>Bacillati</taxon>
        <taxon>Bacillota</taxon>
        <taxon>Bacilli</taxon>
        <taxon>Bacillales</taxon>
        <taxon>Alicyclobacillaceae</taxon>
        <taxon>Tumebacillus</taxon>
    </lineage>
</organism>
<keyword evidence="8" id="KW-1185">Reference proteome</keyword>
<accession>A0A074M8J6</accession>
<dbReference type="STRING" id="1157490.EL26_16110"/>
<dbReference type="Proteomes" id="UP000027931">
    <property type="component" value="Unassembled WGS sequence"/>
</dbReference>
<comment type="caution">
    <text evidence="7">The sequence shown here is derived from an EMBL/GenBank/DDBJ whole genome shotgun (WGS) entry which is preliminary data.</text>
</comment>
<keyword evidence="4 6" id="KW-0802">TPR repeat</keyword>
<dbReference type="SUPFAM" id="SSF48452">
    <property type="entry name" value="TPR-like"/>
    <property type="match status" value="3"/>
</dbReference>
<evidence type="ECO:0000256" key="5">
    <source>
        <dbReference type="ARBA" id="ARBA00038253"/>
    </source>
</evidence>
<evidence type="ECO:0000256" key="2">
    <source>
        <dbReference type="ARBA" id="ARBA00022490"/>
    </source>
</evidence>
<evidence type="ECO:0000313" key="7">
    <source>
        <dbReference type="EMBL" id="KEO82307.1"/>
    </source>
</evidence>
<evidence type="ECO:0000256" key="4">
    <source>
        <dbReference type="ARBA" id="ARBA00022803"/>
    </source>
</evidence>
<dbReference type="PROSITE" id="PS50005">
    <property type="entry name" value="TPR"/>
    <property type="match status" value="1"/>
</dbReference>
<evidence type="ECO:0000256" key="1">
    <source>
        <dbReference type="ARBA" id="ARBA00004496"/>
    </source>
</evidence>
<dbReference type="SMART" id="SM00028">
    <property type="entry name" value="TPR"/>
    <property type="match status" value="4"/>
</dbReference>
<evidence type="ECO:0000313" key="8">
    <source>
        <dbReference type="Proteomes" id="UP000027931"/>
    </source>
</evidence>
<dbReference type="GO" id="GO:0005737">
    <property type="term" value="C:cytoplasm"/>
    <property type="evidence" value="ECO:0007669"/>
    <property type="project" value="UniProtKB-SubCell"/>
</dbReference>
<dbReference type="PANTHER" id="PTHR46630">
    <property type="entry name" value="TETRATRICOPEPTIDE REPEAT PROTEIN 29"/>
    <property type="match status" value="1"/>
</dbReference>
<keyword evidence="2" id="KW-0963">Cytoplasm</keyword>
<dbReference type="InterPro" id="IPR011990">
    <property type="entry name" value="TPR-like_helical_dom_sf"/>
</dbReference>
<dbReference type="InterPro" id="IPR019734">
    <property type="entry name" value="TPR_rpt"/>
</dbReference>
<keyword evidence="3" id="KW-0677">Repeat</keyword>
<proteinExistence type="inferred from homology"/>
<dbReference type="Pfam" id="PF13424">
    <property type="entry name" value="TPR_12"/>
    <property type="match status" value="1"/>
</dbReference>